<dbReference type="Pfam" id="PF15956">
    <property type="entry name" value="DUF4760"/>
    <property type="match status" value="1"/>
</dbReference>
<dbReference type="EMBL" id="VZRA01000002">
    <property type="protein sequence ID" value="KAB0670241.1"/>
    <property type="molecule type" value="Genomic_DNA"/>
</dbReference>
<keyword evidence="1" id="KW-0472">Membrane</keyword>
<feature type="transmembrane region" description="Helical" evidence="1">
    <location>
        <begin position="12"/>
        <end position="36"/>
    </location>
</feature>
<proteinExistence type="predicted"/>
<organism evidence="2 3">
    <name type="scientific">Oryzomonas sagensis</name>
    <dbReference type="NCBI Taxonomy" id="2603857"/>
    <lineage>
        <taxon>Bacteria</taxon>
        <taxon>Pseudomonadati</taxon>
        <taxon>Thermodesulfobacteriota</taxon>
        <taxon>Desulfuromonadia</taxon>
        <taxon>Geobacterales</taxon>
        <taxon>Geobacteraceae</taxon>
        <taxon>Oryzomonas</taxon>
    </lineage>
</organism>
<dbReference type="InterPro" id="IPR031876">
    <property type="entry name" value="DUF4760"/>
</dbReference>
<sequence length="233" mass="26600">MLGFKKVNLKCFRHAISLSALVIIAVGAILYFSGFFKENRDILMFFGFSATSTSILVAVLQSIKVHDWNRRHAAQSDLNAFRDKTKPHAKILNDAFGYYLRDENCPITKDEIHEKICKKNADGKFSRCDKTDKLELNPDKLELTDAIKEYLNLYEGIASGVHQGIYDREVVADLMASNLIKVANLFGPYIAHFNEDMYPSSQGRIWLNIKTLGDDFKRKYRAEKHAVERDKTG</sequence>
<keyword evidence="1" id="KW-1133">Transmembrane helix</keyword>
<reference evidence="2 3" key="1">
    <citation type="journal article" date="2020" name="Microorganisms">
        <title>Description of Three Novel Members in the Family Geobacteraceae, Oryzomonas japonicum gen. nov., sp. nov., Oryzomonas sagensis sp. nov., and Oryzomonas ruber sp. nov.</title>
        <authorList>
            <person name="Xu Z."/>
            <person name="Masuda Y."/>
            <person name="Hayakawa C."/>
            <person name="Ushijima N."/>
            <person name="Kawano K."/>
            <person name="Shiratori Y."/>
            <person name="Senoo K."/>
            <person name="Itoh H."/>
        </authorList>
    </citation>
    <scope>NUCLEOTIDE SEQUENCE [LARGE SCALE GENOMIC DNA]</scope>
    <source>
        <strain evidence="2 3">Red100</strain>
    </source>
</reference>
<comment type="caution">
    <text evidence="2">The sequence shown here is derived from an EMBL/GenBank/DDBJ whole genome shotgun (WGS) entry which is preliminary data.</text>
</comment>
<evidence type="ECO:0000313" key="2">
    <source>
        <dbReference type="EMBL" id="KAB0670241.1"/>
    </source>
</evidence>
<gene>
    <name evidence="2" type="ORF">F6V30_08780</name>
</gene>
<keyword evidence="1" id="KW-0812">Transmembrane</keyword>
<keyword evidence="3" id="KW-1185">Reference proteome</keyword>
<dbReference type="Proteomes" id="UP000798046">
    <property type="component" value="Unassembled WGS sequence"/>
</dbReference>
<protein>
    <submittedName>
        <fullName evidence="2">DUF4760 domain-containing protein</fullName>
    </submittedName>
</protein>
<evidence type="ECO:0000256" key="1">
    <source>
        <dbReference type="SAM" id="Phobius"/>
    </source>
</evidence>
<accession>A0ABQ6TNM6</accession>
<name>A0ABQ6TNM6_9BACT</name>
<feature type="transmembrane region" description="Helical" evidence="1">
    <location>
        <begin position="42"/>
        <end position="63"/>
    </location>
</feature>
<evidence type="ECO:0000313" key="3">
    <source>
        <dbReference type="Proteomes" id="UP000798046"/>
    </source>
</evidence>
<dbReference type="RefSeq" id="WP_151156612.1">
    <property type="nucleotide sequence ID" value="NZ_VZRA01000002.1"/>
</dbReference>